<evidence type="ECO:0000256" key="6">
    <source>
        <dbReference type="ARBA" id="ARBA00022984"/>
    </source>
</evidence>
<feature type="active site" description="Nucleophile" evidence="13">
    <location>
        <position position="361"/>
    </location>
</feature>
<feature type="region of interest" description="Disordered" evidence="14">
    <location>
        <begin position="41"/>
        <end position="64"/>
    </location>
</feature>
<proteinExistence type="predicted"/>
<evidence type="ECO:0000256" key="3">
    <source>
        <dbReference type="ARBA" id="ARBA00022679"/>
    </source>
</evidence>
<dbReference type="FunFam" id="2.40.440.10:FF:000005">
    <property type="entry name" value="L,D-transpeptidase 2"/>
    <property type="match status" value="1"/>
</dbReference>
<dbReference type="Gene3D" id="2.40.440.10">
    <property type="entry name" value="L,D-transpeptidase catalytic domain-like"/>
    <property type="match status" value="1"/>
</dbReference>
<evidence type="ECO:0000256" key="14">
    <source>
        <dbReference type="SAM" id="MobiDB-lite"/>
    </source>
</evidence>
<dbReference type="SUPFAM" id="SSF141523">
    <property type="entry name" value="L,D-transpeptidase catalytic domain-like"/>
    <property type="match status" value="1"/>
</dbReference>
<evidence type="ECO:0000256" key="5">
    <source>
        <dbReference type="ARBA" id="ARBA00022960"/>
    </source>
</evidence>
<evidence type="ECO:0000256" key="15">
    <source>
        <dbReference type="SAM" id="SignalP"/>
    </source>
</evidence>
<dbReference type="AlphaFoldDB" id="A0A6J4MKV2"/>
<dbReference type="GO" id="GO:0005576">
    <property type="term" value="C:extracellular region"/>
    <property type="evidence" value="ECO:0007669"/>
    <property type="project" value="TreeGrafter"/>
</dbReference>
<keyword evidence="2" id="KW-1003">Cell membrane</keyword>
<dbReference type="InterPro" id="IPR050979">
    <property type="entry name" value="LD-transpeptidase"/>
</dbReference>
<keyword evidence="3" id="KW-0808">Transferase</keyword>
<evidence type="ECO:0000256" key="7">
    <source>
        <dbReference type="ARBA" id="ARBA00023136"/>
    </source>
</evidence>
<sequence>MSLRTLRLRANGRRNLAALTSTMLLGAAALAGCSASADDNPIDSVLGDDEPSSSATPEEKKVSEARLSVNLPRKGDVPVDTLVEVAAENGTLKNVQLTAGKQKVPGAVSKSGARWTAAERLEPGVSYRLTGVAADEDGLKRSIDRTFRTVPLSLDQQTYPSIAPLDGETVGVGMPVIVAFDVAVTDRAEVERHLEVESKPAQPGSWHWISDNEVHWRPKTYWKPGTDVTVDADINGVDAGNGIYGQMDRTSGFTVGDSVIMKIDVANHNMQVLQNGNLLRTLPISAGKPGFTTRSGIKVIIEKHRYKDMDAATTGISEGDAEYYNISNVEYAQRVTYSGEFLHAAPWSVGSQGSENVSHGCVGMSTEDAGWLYSITKRGDVVDVVGSDRPMEATNGYGDWNVSWADYRAGSALD</sequence>
<evidence type="ECO:0000256" key="2">
    <source>
        <dbReference type="ARBA" id="ARBA00022475"/>
    </source>
</evidence>
<evidence type="ECO:0000256" key="13">
    <source>
        <dbReference type="PROSITE-ProRule" id="PRU01373"/>
    </source>
</evidence>
<evidence type="ECO:0000256" key="4">
    <source>
        <dbReference type="ARBA" id="ARBA00022729"/>
    </source>
</evidence>
<dbReference type="Pfam" id="PF03734">
    <property type="entry name" value="YkuD"/>
    <property type="match status" value="1"/>
</dbReference>
<dbReference type="CDD" id="cd13432">
    <property type="entry name" value="LDT_IgD_like_2"/>
    <property type="match status" value="1"/>
</dbReference>
<keyword evidence="5 13" id="KW-0133">Cell shape</keyword>
<comment type="pathway">
    <text evidence="12">Glycan biosynthesis.</text>
</comment>
<keyword evidence="6 13" id="KW-0573">Peptidoglycan synthesis</keyword>
<evidence type="ECO:0000256" key="11">
    <source>
        <dbReference type="ARBA" id="ARBA00023316"/>
    </source>
</evidence>
<dbReference type="GO" id="GO:0016746">
    <property type="term" value="F:acyltransferase activity"/>
    <property type="evidence" value="ECO:0007669"/>
    <property type="project" value="UniProtKB-KW"/>
</dbReference>
<organism evidence="17">
    <name type="scientific">uncultured Nocardioidaceae bacterium</name>
    <dbReference type="NCBI Taxonomy" id="253824"/>
    <lineage>
        <taxon>Bacteria</taxon>
        <taxon>Bacillati</taxon>
        <taxon>Actinomycetota</taxon>
        <taxon>Actinomycetes</taxon>
        <taxon>Propionibacteriales</taxon>
        <taxon>Nocardioidaceae</taxon>
        <taxon>environmental samples</taxon>
    </lineage>
</organism>
<dbReference type="InterPro" id="IPR038063">
    <property type="entry name" value="Transpep_catalytic_dom"/>
</dbReference>
<evidence type="ECO:0000259" key="16">
    <source>
        <dbReference type="PROSITE" id="PS52029"/>
    </source>
</evidence>
<evidence type="ECO:0000256" key="12">
    <source>
        <dbReference type="ARBA" id="ARBA00060592"/>
    </source>
</evidence>
<dbReference type="GO" id="GO:0018104">
    <property type="term" value="P:peptidoglycan-protein cross-linking"/>
    <property type="evidence" value="ECO:0007669"/>
    <property type="project" value="TreeGrafter"/>
</dbReference>
<dbReference type="PANTHER" id="PTHR30582:SF2">
    <property type="entry name" value="L,D-TRANSPEPTIDASE YCIB-RELATED"/>
    <property type="match status" value="1"/>
</dbReference>
<keyword evidence="4 15" id="KW-0732">Signal</keyword>
<dbReference type="GO" id="GO:0008360">
    <property type="term" value="P:regulation of cell shape"/>
    <property type="evidence" value="ECO:0007669"/>
    <property type="project" value="UniProtKB-UniRule"/>
</dbReference>
<evidence type="ECO:0000313" key="17">
    <source>
        <dbReference type="EMBL" id="CAA9362516.1"/>
    </source>
</evidence>
<feature type="domain" description="L,D-TPase catalytic" evidence="16">
    <location>
        <begin position="259"/>
        <end position="385"/>
    </location>
</feature>
<dbReference type="PROSITE" id="PS51257">
    <property type="entry name" value="PROKAR_LIPOPROTEIN"/>
    <property type="match status" value="1"/>
</dbReference>
<dbReference type="PANTHER" id="PTHR30582">
    <property type="entry name" value="L,D-TRANSPEPTIDASE"/>
    <property type="match status" value="1"/>
</dbReference>
<dbReference type="InterPro" id="IPR005490">
    <property type="entry name" value="LD_TPept_cat_dom"/>
</dbReference>
<keyword evidence="8" id="KW-0564">Palmitate</keyword>
<protein>
    <submittedName>
        <fullName evidence="17">Putative lipoprotein</fullName>
    </submittedName>
</protein>
<dbReference type="Pfam" id="PF17964">
    <property type="entry name" value="Big_10"/>
    <property type="match status" value="1"/>
</dbReference>
<comment type="pathway">
    <text evidence="1 13">Cell wall biogenesis; peptidoglycan biosynthesis.</text>
</comment>
<feature type="signal peptide" evidence="15">
    <location>
        <begin position="1"/>
        <end position="37"/>
    </location>
</feature>
<accession>A0A6J4MKV2</accession>
<evidence type="ECO:0000256" key="1">
    <source>
        <dbReference type="ARBA" id="ARBA00004752"/>
    </source>
</evidence>
<dbReference type="GO" id="GO:0071555">
    <property type="term" value="P:cell wall organization"/>
    <property type="evidence" value="ECO:0007669"/>
    <property type="project" value="UniProtKB-UniRule"/>
</dbReference>
<gene>
    <name evidence="17" type="ORF">AVDCRST_MAG47-293</name>
</gene>
<dbReference type="UniPathway" id="UPA00219"/>
<dbReference type="Gene3D" id="2.60.40.3780">
    <property type="match status" value="1"/>
</dbReference>
<dbReference type="CDD" id="cd16913">
    <property type="entry name" value="YkuD_like"/>
    <property type="match status" value="1"/>
</dbReference>
<feature type="chain" id="PRO_5026786185" evidence="15">
    <location>
        <begin position="38"/>
        <end position="414"/>
    </location>
</feature>
<dbReference type="PROSITE" id="PS52029">
    <property type="entry name" value="LD_TPASE"/>
    <property type="match status" value="1"/>
</dbReference>
<feature type="active site" description="Proton donor/acceptor" evidence="13">
    <location>
        <position position="343"/>
    </location>
</feature>
<reference evidence="17" key="1">
    <citation type="submission" date="2020-02" db="EMBL/GenBank/DDBJ databases">
        <authorList>
            <person name="Meier V. D."/>
        </authorList>
    </citation>
    <scope>NUCLEOTIDE SEQUENCE</scope>
    <source>
        <strain evidence="17">AVDCRST_MAG47</strain>
    </source>
</reference>
<evidence type="ECO:0000256" key="9">
    <source>
        <dbReference type="ARBA" id="ARBA00023288"/>
    </source>
</evidence>
<keyword evidence="9 17" id="KW-0449">Lipoprotein</keyword>
<evidence type="ECO:0000256" key="8">
    <source>
        <dbReference type="ARBA" id="ARBA00023139"/>
    </source>
</evidence>
<keyword evidence="7" id="KW-0472">Membrane</keyword>
<dbReference type="GO" id="GO:0071972">
    <property type="term" value="F:peptidoglycan L,D-transpeptidase activity"/>
    <property type="evidence" value="ECO:0007669"/>
    <property type="project" value="TreeGrafter"/>
</dbReference>
<dbReference type="EMBL" id="CADCUK010000021">
    <property type="protein sequence ID" value="CAA9362516.1"/>
    <property type="molecule type" value="Genomic_DNA"/>
</dbReference>
<dbReference type="InterPro" id="IPR041280">
    <property type="entry name" value="Big_10"/>
</dbReference>
<keyword evidence="11 13" id="KW-0961">Cell wall biogenesis/degradation</keyword>
<evidence type="ECO:0000256" key="10">
    <source>
        <dbReference type="ARBA" id="ARBA00023315"/>
    </source>
</evidence>
<name>A0A6J4MKV2_9ACTN</name>
<keyword evidence="10" id="KW-0012">Acyltransferase</keyword>
<dbReference type="Gene3D" id="2.60.40.3710">
    <property type="match status" value="1"/>
</dbReference>